<dbReference type="InterPro" id="IPR001997">
    <property type="entry name" value="Calponin/LIMCH1"/>
</dbReference>
<evidence type="ECO:0000259" key="8">
    <source>
        <dbReference type="PROSITE" id="PS50021"/>
    </source>
</evidence>
<dbReference type="PANTHER" id="PTHR47385:SF25">
    <property type="entry name" value="CALPONIN"/>
    <property type="match status" value="1"/>
</dbReference>
<evidence type="ECO:0000256" key="7">
    <source>
        <dbReference type="SAM" id="MobiDB-lite"/>
    </source>
</evidence>
<evidence type="ECO:0000313" key="9">
    <source>
        <dbReference type="EMBL" id="AFP07650.1"/>
    </source>
</evidence>
<feature type="compositionally biased region" description="Polar residues" evidence="7">
    <location>
        <begin position="277"/>
        <end position="295"/>
    </location>
</feature>
<dbReference type="Pfam" id="PF00307">
    <property type="entry name" value="CH"/>
    <property type="match status" value="1"/>
</dbReference>
<dbReference type="PANTHER" id="PTHR47385">
    <property type="entry name" value="CALPONIN"/>
    <property type="match status" value="1"/>
</dbReference>
<evidence type="ECO:0000256" key="4">
    <source>
        <dbReference type="ARBA" id="ARBA00023203"/>
    </source>
</evidence>
<protein>
    <recommendedName>
        <fullName evidence="6">Calponin</fullName>
    </recommendedName>
</protein>
<accession>V9L772</accession>
<feature type="domain" description="Calponin-homology (CH)" evidence="8">
    <location>
        <begin position="30"/>
        <end position="133"/>
    </location>
</feature>
<dbReference type="GO" id="GO:0005925">
    <property type="term" value="C:focal adhesion"/>
    <property type="evidence" value="ECO:0007669"/>
    <property type="project" value="TreeGrafter"/>
</dbReference>
<dbReference type="Pfam" id="PF00402">
    <property type="entry name" value="Calponin"/>
    <property type="match status" value="3"/>
</dbReference>
<dbReference type="GO" id="GO:0007015">
    <property type="term" value="P:actin filament organization"/>
    <property type="evidence" value="ECO:0007669"/>
    <property type="project" value="TreeGrafter"/>
</dbReference>
<keyword evidence="4 6" id="KW-0009">Actin-binding</keyword>
<dbReference type="EMBL" id="JW875133">
    <property type="protein sequence ID" value="AFP07650.1"/>
    <property type="molecule type" value="mRNA"/>
</dbReference>
<evidence type="ECO:0000256" key="1">
    <source>
        <dbReference type="ARBA" id="ARBA00009631"/>
    </source>
</evidence>
<dbReference type="InterPro" id="IPR003096">
    <property type="entry name" value="SM22_calponin"/>
</dbReference>
<evidence type="ECO:0000256" key="6">
    <source>
        <dbReference type="RuleBase" id="RU361224"/>
    </source>
</evidence>
<comment type="function">
    <text evidence="5 6">Thin filament-associated protein that is implicated in the regulation and modulation of smooth muscle contraction. It is capable of binding to actin, calmodulin and tropomyosin. The interaction of calponin with actin inhibits the actomyosin Mg-ATPase activity.</text>
</comment>
<dbReference type="GO" id="GO:0051015">
    <property type="term" value="F:actin filament binding"/>
    <property type="evidence" value="ECO:0007669"/>
    <property type="project" value="TreeGrafter"/>
</dbReference>
<dbReference type="PROSITE" id="PS51122">
    <property type="entry name" value="CALPONIN_2"/>
    <property type="match status" value="3"/>
</dbReference>
<keyword evidence="3 6" id="KW-0112">Calmodulin-binding</keyword>
<dbReference type="GO" id="GO:0031032">
    <property type="term" value="P:actomyosin structure organization"/>
    <property type="evidence" value="ECO:0007669"/>
    <property type="project" value="InterPro"/>
</dbReference>
<dbReference type="GO" id="GO:0005516">
    <property type="term" value="F:calmodulin binding"/>
    <property type="evidence" value="ECO:0007669"/>
    <property type="project" value="UniProtKB-KW"/>
</dbReference>
<sequence length="315" mass="34498">MSLSHTQFTKGPRFGLTAEITSKIAQKYDIQKEEELRVWIESMTGMALGDNFQKSLQNGIILCELINKLQPGSVRKINQSKLNWHQLENLTNFIKAIQHYGIKPYDIFEANDLFDNANMTQVQTTLLAVASMAKTKGVDTGVSIGVKYADKQQRSFDEETLRAGSTIIGLQMGTNRCASQSGMIPYGAKRNLYDQKLNIGVPLDSSTIGLQMGSNKGASQTGMCAPGTRRGVYDKKLCLESCDHTTASLQMGTNKGANQSGLNIGLGRQVYDPKYCPQSTLPADNHSPTVSTGQHSPEGPGQHPTEDSEEYDRTP</sequence>
<keyword evidence="2" id="KW-0677">Repeat</keyword>
<dbReference type="PROSITE" id="PS01052">
    <property type="entry name" value="CALPONIN_1"/>
    <property type="match status" value="2"/>
</dbReference>
<feature type="region of interest" description="Disordered" evidence="7">
    <location>
        <begin position="275"/>
        <end position="315"/>
    </location>
</feature>
<dbReference type="PROSITE" id="PS50021">
    <property type="entry name" value="CH"/>
    <property type="match status" value="1"/>
</dbReference>
<dbReference type="AlphaFoldDB" id="V9L772"/>
<proteinExistence type="evidence at transcript level"/>
<evidence type="ECO:0000256" key="3">
    <source>
        <dbReference type="ARBA" id="ARBA00022860"/>
    </source>
</evidence>
<reference evidence="9" key="1">
    <citation type="journal article" date="2014" name="Nature">
        <title>Elephant shark genome provides unique insights into gnathostome evolution.</title>
        <authorList>
            <consortium name="International Elephant Shark Genome Sequencing Consortium"/>
            <person name="Venkatesh B."/>
            <person name="Lee A.P."/>
            <person name="Ravi V."/>
            <person name="Maurya A.K."/>
            <person name="Lian M.M."/>
            <person name="Swann J.B."/>
            <person name="Ohta Y."/>
            <person name="Flajnik M.F."/>
            <person name="Sutoh Y."/>
            <person name="Kasahara M."/>
            <person name="Hoon S."/>
            <person name="Gangu V."/>
            <person name="Roy S.W."/>
            <person name="Irimia M."/>
            <person name="Korzh V."/>
            <person name="Kondrychyn I."/>
            <person name="Lim Z.W."/>
            <person name="Tay B.H."/>
            <person name="Tohari S."/>
            <person name="Kong K.W."/>
            <person name="Ho S."/>
            <person name="Lorente-Galdos B."/>
            <person name="Quilez J."/>
            <person name="Marques-Bonet T."/>
            <person name="Raney B.J."/>
            <person name="Ingham P.W."/>
            <person name="Tay A."/>
            <person name="Hillier L.W."/>
            <person name="Minx P."/>
            <person name="Boehm T."/>
            <person name="Wilson R.K."/>
            <person name="Brenner S."/>
            <person name="Warren W.C."/>
        </authorList>
    </citation>
    <scope>NUCLEOTIDE SEQUENCE</scope>
    <source>
        <tissue evidence="9">Brain</tissue>
    </source>
</reference>
<dbReference type="InterPro" id="IPR036872">
    <property type="entry name" value="CH_dom_sf"/>
</dbReference>
<evidence type="ECO:0000256" key="2">
    <source>
        <dbReference type="ARBA" id="ARBA00022737"/>
    </source>
</evidence>
<dbReference type="PRINTS" id="PR00888">
    <property type="entry name" value="SM22CALPONIN"/>
</dbReference>
<comment type="similarity">
    <text evidence="1 6">Belongs to the calponin family.</text>
</comment>
<dbReference type="InterPro" id="IPR000557">
    <property type="entry name" value="Calponin_repeat"/>
</dbReference>
<name>V9L772_CALMI</name>
<organism evidence="9">
    <name type="scientific">Callorhinchus milii</name>
    <name type="common">Ghost shark</name>
    <dbReference type="NCBI Taxonomy" id="7868"/>
    <lineage>
        <taxon>Eukaryota</taxon>
        <taxon>Metazoa</taxon>
        <taxon>Chordata</taxon>
        <taxon>Craniata</taxon>
        <taxon>Vertebrata</taxon>
        <taxon>Chondrichthyes</taxon>
        <taxon>Holocephali</taxon>
        <taxon>Chimaeriformes</taxon>
        <taxon>Callorhinchidae</taxon>
        <taxon>Callorhinchus</taxon>
    </lineage>
</organism>
<evidence type="ECO:0000256" key="5">
    <source>
        <dbReference type="ARBA" id="ARBA00025109"/>
    </source>
</evidence>
<dbReference type="InterPro" id="IPR050606">
    <property type="entry name" value="Calponin-like"/>
</dbReference>
<dbReference type="GO" id="GO:0015629">
    <property type="term" value="C:actin cytoskeleton"/>
    <property type="evidence" value="ECO:0007669"/>
    <property type="project" value="TreeGrafter"/>
</dbReference>
<dbReference type="Gene3D" id="1.10.418.10">
    <property type="entry name" value="Calponin-like domain"/>
    <property type="match status" value="1"/>
</dbReference>
<dbReference type="PRINTS" id="PR00889">
    <property type="entry name" value="CALPONIN"/>
</dbReference>
<dbReference type="SUPFAM" id="SSF47576">
    <property type="entry name" value="Calponin-homology domain, CH-domain"/>
    <property type="match status" value="1"/>
</dbReference>
<dbReference type="InterPro" id="IPR001715">
    <property type="entry name" value="CH_dom"/>
</dbReference>
<dbReference type="SMART" id="SM00033">
    <property type="entry name" value="CH"/>
    <property type="match status" value="1"/>
</dbReference>